<organism evidence="8 9">
    <name type="scientific">Candidatus Kerfeldbacteria bacterium CG08_land_8_20_14_0_20_43_14</name>
    <dbReference type="NCBI Taxonomy" id="2014246"/>
    <lineage>
        <taxon>Bacteria</taxon>
        <taxon>Candidatus Kerfeldiibacteriota</taxon>
    </lineage>
</organism>
<dbReference type="Gene3D" id="4.10.830.30">
    <property type="entry name" value="Ribosomal protein L31"/>
    <property type="match status" value="1"/>
</dbReference>
<dbReference type="Pfam" id="PF01197">
    <property type="entry name" value="Ribosomal_L31"/>
    <property type="match status" value="1"/>
</dbReference>
<dbReference type="HAMAP" id="MF_00501">
    <property type="entry name" value="Ribosomal_bL31_1"/>
    <property type="match status" value="1"/>
</dbReference>
<dbReference type="GO" id="GO:0005840">
    <property type="term" value="C:ribosome"/>
    <property type="evidence" value="ECO:0007669"/>
    <property type="project" value="UniProtKB-KW"/>
</dbReference>
<keyword evidence="2 7" id="KW-0699">rRNA-binding</keyword>
<dbReference type="GO" id="GO:0003735">
    <property type="term" value="F:structural constituent of ribosome"/>
    <property type="evidence" value="ECO:0007669"/>
    <property type="project" value="InterPro"/>
</dbReference>
<keyword evidence="7" id="KW-0862">Zinc</keyword>
<dbReference type="PRINTS" id="PR01249">
    <property type="entry name" value="RIBOSOMALL31"/>
</dbReference>
<dbReference type="PANTHER" id="PTHR33280:SF1">
    <property type="entry name" value="LARGE RIBOSOMAL SUBUNIT PROTEIN BL31C"/>
    <property type="match status" value="1"/>
</dbReference>
<evidence type="ECO:0000256" key="5">
    <source>
        <dbReference type="ARBA" id="ARBA00023274"/>
    </source>
</evidence>
<evidence type="ECO:0000256" key="1">
    <source>
        <dbReference type="ARBA" id="ARBA00009296"/>
    </source>
</evidence>
<reference evidence="9" key="1">
    <citation type="submission" date="2017-09" db="EMBL/GenBank/DDBJ databases">
        <title>Depth-based differentiation of microbial function through sediment-hosted aquifers and enrichment of novel symbionts in the deep terrestrial subsurface.</title>
        <authorList>
            <person name="Probst A.J."/>
            <person name="Ladd B."/>
            <person name="Jarett J.K."/>
            <person name="Geller-Mcgrath D.E."/>
            <person name="Sieber C.M.K."/>
            <person name="Emerson J.B."/>
            <person name="Anantharaman K."/>
            <person name="Thomas B.C."/>
            <person name="Malmstrom R."/>
            <person name="Stieglmeier M."/>
            <person name="Klingl A."/>
            <person name="Woyke T."/>
            <person name="Ryan C.M."/>
            <person name="Banfield J.F."/>
        </authorList>
    </citation>
    <scope>NUCLEOTIDE SEQUENCE [LARGE SCALE GENOMIC DNA]</scope>
</reference>
<dbReference type="GO" id="GO:0006412">
    <property type="term" value="P:translation"/>
    <property type="evidence" value="ECO:0007669"/>
    <property type="project" value="UniProtKB-UniRule"/>
</dbReference>
<comment type="subunit">
    <text evidence="7">Part of the 50S ribosomal subunit.</text>
</comment>
<keyword evidence="7" id="KW-0479">Metal-binding</keyword>
<evidence type="ECO:0000313" key="9">
    <source>
        <dbReference type="Proteomes" id="UP000236845"/>
    </source>
</evidence>
<comment type="caution">
    <text evidence="8">The sequence shown here is derived from an EMBL/GenBank/DDBJ whole genome shotgun (WGS) entry which is preliminary data.</text>
</comment>
<dbReference type="InterPro" id="IPR042105">
    <property type="entry name" value="Ribosomal_bL31_sf"/>
</dbReference>
<protein>
    <recommendedName>
        <fullName evidence="6 7">Large ribosomal subunit protein bL31</fullName>
    </recommendedName>
</protein>
<evidence type="ECO:0000256" key="4">
    <source>
        <dbReference type="ARBA" id="ARBA00022980"/>
    </source>
</evidence>
<proteinExistence type="inferred from homology"/>
<keyword evidence="4 7" id="KW-0689">Ribosomal protein</keyword>
<dbReference type="PANTHER" id="PTHR33280">
    <property type="entry name" value="50S RIBOSOMAL PROTEIN L31, CHLOROPLASTIC"/>
    <property type="match status" value="1"/>
</dbReference>
<dbReference type="InterPro" id="IPR002150">
    <property type="entry name" value="Ribosomal_bL31"/>
</dbReference>
<dbReference type="GO" id="GO:0019843">
    <property type="term" value="F:rRNA binding"/>
    <property type="evidence" value="ECO:0007669"/>
    <property type="project" value="UniProtKB-KW"/>
</dbReference>
<dbReference type="GO" id="GO:1990904">
    <property type="term" value="C:ribonucleoprotein complex"/>
    <property type="evidence" value="ECO:0007669"/>
    <property type="project" value="UniProtKB-KW"/>
</dbReference>
<feature type="binding site" evidence="7">
    <location>
        <position position="19"/>
    </location>
    <ligand>
        <name>Zn(2+)</name>
        <dbReference type="ChEBI" id="CHEBI:29105"/>
    </ligand>
</feature>
<evidence type="ECO:0000256" key="3">
    <source>
        <dbReference type="ARBA" id="ARBA00022884"/>
    </source>
</evidence>
<gene>
    <name evidence="7" type="primary">rpmE</name>
    <name evidence="8" type="ORF">COT26_02600</name>
</gene>
<dbReference type="AlphaFoldDB" id="A0A2H0YQN0"/>
<evidence type="ECO:0000256" key="6">
    <source>
        <dbReference type="ARBA" id="ARBA00035687"/>
    </source>
</evidence>
<dbReference type="NCBIfam" id="NF000612">
    <property type="entry name" value="PRK00019.1"/>
    <property type="match status" value="1"/>
</dbReference>
<dbReference type="NCBIfam" id="TIGR00105">
    <property type="entry name" value="L31"/>
    <property type="match status" value="1"/>
</dbReference>
<accession>A0A2H0YQN0</accession>
<dbReference type="GO" id="GO:0046872">
    <property type="term" value="F:metal ion binding"/>
    <property type="evidence" value="ECO:0007669"/>
    <property type="project" value="UniProtKB-KW"/>
</dbReference>
<feature type="binding site" evidence="7">
    <location>
        <position position="40"/>
    </location>
    <ligand>
        <name>Zn(2+)</name>
        <dbReference type="ChEBI" id="CHEBI:29105"/>
    </ligand>
</feature>
<keyword evidence="3 7" id="KW-0694">RNA-binding</keyword>
<feature type="binding site" evidence="7">
    <location>
        <position position="37"/>
    </location>
    <ligand>
        <name>Zn(2+)</name>
        <dbReference type="ChEBI" id="CHEBI:29105"/>
    </ligand>
</feature>
<evidence type="ECO:0000256" key="2">
    <source>
        <dbReference type="ARBA" id="ARBA00022730"/>
    </source>
</evidence>
<comment type="similarity">
    <text evidence="1 7">Belongs to the bacterial ribosomal protein bL31 family. Type A subfamily.</text>
</comment>
<keyword evidence="5 7" id="KW-0687">Ribonucleoprotein</keyword>
<dbReference type="Proteomes" id="UP000236845">
    <property type="component" value="Unassembled WGS sequence"/>
</dbReference>
<dbReference type="EMBL" id="PEXW01000058">
    <property type="protein sequence ID" value="PIS40579.1"/>
    <property type="molecule type" value="Genomic_DNA"/>
</dbReference>
<feature type="binding site" evidence="7">
    <location>
        <position position="17"/>
    </location>
    <ligand>
        <name>Zn(2+)</name>
        <dbReference type="ChEBI" id="CHEBI:29105"/>
    </ligand>
</feature>
<evidence type="ECO:0000313" key="8">
    <source>
        <dbReference type="EMBL" id="PIS40579.1"/>
    </source>
</evidence>
<comment type="function">
    <text evidence="7">Binds the 23S rRNA.</text>
</comment>
<dbReference type="InterPro" id="IPR034704">
    <property type="entry name" value="Ribosomal_bL28/bL31-like_sf"/>
</dbReference>
<comment type="cofactor">
    <cofactor evidence="7">
        <name>Zn(2+)</name>
        <dbReference type="ChEBI" id="CHEBI:29105"/>
    </cofactor>
    <text evidence="7">Binds 1 zinc ion per subunit.</text>
</comment>
<dbReference type="InterPro" id="IPR027491">
    <property type="entry name" value="Ribosomal_bL31_A"/>
</dbReference>
<sequence>MKDKIHPKYHEDAKVICGCGHSFSTGSTVKELHVEVCSSCHPLFTGTQKMVDSRGRVDRFKRIREKSIAKATAKLIHKKSKAEK</sequence>
<evidence type="ECO:0000256" key="7">
    <source>
        <dbReference type="HAMAP-Rule" id="MF_00501"/>
    </source>
</evidence>
<name>A0A2H0YQN0_9BACT</name>
<dbReference type="SUPFAM" id="SSF143800">
    <property type="entry name" value="L28p-like"/>
    <property type="match status" value="1"/>
</dbReference>